<accession>A0ABM0WE53</accession>
<feature type="compositionally biased region" description="Basic residues" evidence="1">
    <location>
        <begin position="115"/>
        <end position="128"/>
    </location>
</feature>
<keyword evidence="2" id="KW-1185">Reference proteome</keyword>
<feature type="region of interest" description="Disordered" evidence="1">
    <location>
        <begin position="36"/>
        <end position="130"/>
    </location>
</feature>
<evidence type="ECO:0000313" key="2">
    <source>
        <dbReference type="Proteomes" id="UP000694864"/>
    </source>
</evidence>
<sequence>MAEDNTDGKKKKTTASIPANYISILQLQERWINEKEKKRKEEEETRWKQQQLEEEDLKKAEEEDKRLDRSNQGRKKKSTSGGGARFVEKEIPEVTAEVGSGGGEYTAEMLPKKDRGFRRKRSNSKKKNTHQDVALVDDVVVVDSGGCGSIATENVTPAKDVIRVYRKKSEKAATAVETQFEDLSIKRDETTKTLKAQTKPSNRNRAKQGIDLAYQRFKKPIGAASASTMVWVKKERASDDGIASGLKPLNA</sequence>
<evidence type="ECO:0000256" key="1">
    <source>
        <dbReference type="SAM" id="MobiDB-lite"/>
    </source>
</evidence>
<dbReference type="GeneID" id="104749779"/>
<reference evidence="2" key="1">
    <citation type="journal article" date="2014" name="Nat. Commun.">
        <title>The emerging biofuel crop Camelina sativa retains a highly undifferentiated hexaploid genome structure.</title>
        <authorList>
            <person name="Kagale S."/>
            <person name="Koh C."/>
            <person name="Nixon J."/>
            <person name="Bollina V."/>
            <person name="Clarke W.E."/>
            <person name="Tuteja R."/>
            <person name="Spillane C."/>
            <person name="Robinson S.J."/>
            <person name="Links M.G."/>
            <person name="Clarke C."/>
            <person name="Higgins E.E."/>
            <person name="Huebert T."/>
            <person name="Sharpe A.G."/>
            <person name="Parkin I.A."/>
        </authorList>
    </citation>
    <scope>NUCLEOTIDE SEQUENCE [LARGE SCALE GENOMIC DNA]</scope>
    <source>
        <strain evidence="2">cv. DH55</strain>
    </source>
</reference>
<evidence type="ECO:0000313" key="3">
    <source>
        <dbReference type="RefSeq" id="XP_010469779.1"/>
    </source>
</evidence>
<gene>
    <name evidence="3" type="primary">LOC104749779</name>
</gene>
<dbReference type="RefSeq" id="XP_010469779.1">
    <property type="nucleotide sequence ID" value="XM_010471477.2"/>
</dbReference>
<proteinExistence type="predicted"/>
<organism evidence="2 3">
    <name type="scientific">Camelina sativa</name>
    <name type="common">False flax</name>
    <name type="synonym">Myagrum sativum</name>
    <dbReference type="NCBI Taxonomy" id="90675"/>
    <lineage>
        <taxon>Eukaryota</taxon>
        <taxon>Viridiplantae</taxon>
        <taxon>Streptophyta</taxon>
        <taxon>Embryophyta</taxon>
        <taxon>Tracheophyta</taxon>
        <taxon>Spermatophyta</taxon>
        <taxon>Magnoliopsida</taxon>
        <taxon>eudicotyledons</taxon>
        <taxon>Gunneridae</taxon>
        <taxon>Pentapetalae</taxon>
        <taxon>rosids</taxon>
        <taxon>malvids</taxon>
        <taxon>Brassicales</taxon>
        <taxon>Brassicaceae</taxon>
        <taxon>Camelineae</taxon>
        <taxon>Camelina</taxon>
    </lineage>
</organism>
<protein>
    <submittedName>
        <fullName evidence="3">DNA ligase 1-like</fullName>
    </submittedName>
</protein>
<dbReference type="Proteomes" id="UP000694864">
    <property type="component" value="Chromosome 16"/>
</dbReference>
<feature type="compositionally biased region" description="Basic and acidic residues" evidence="1">
    <location>
        <begin position="56"/>
        <end position="71"/>
    </location>
</feature>
<feature type="compositionally biased region" description="Basic and acidic residues" evidence="1">
    <location>
        <begin position="36"/>
        <end position="47"/>
    </location>
</feature>
<name>A0ABM0WE53_CAMSA</name>
<reference evidence="3" key="2">
    <citation type="submission" date="2025-08" db="UniProtKB">
        <authorList>
            <consortium name="RefSeq"/>
        </authorList>
    </citation>
    <scope>IDENTIFICATION</scope>
    <source>
        <tissue evidence="3">Leaf</tissue>
    </source>
</reference>